<evidence type="ECO:0000259" key="3">
    <source>
        <dbReference type="Pfam" id="PF01471"/>
    </source>
</evidence>
<gene>
    <name evidence="4" type="ORF">AA309_13830</name>
</gene>
<dbReference type="InterPro" id="IPR036365">
    <property type="entry name" value="PGBD-like_sf"/>
</dbReference>
<sequence>MVTQALNHPGRVVAAVFLTGCAGAIAWNALLLQNVRHPAPLFTHRDPAVAVAPAPLPASAQPLPPARPGAEVPEAKDMAADEEPAVQAPAAVEAAPAQAAPPPRAVSRSAISDLIRNNGVPSAAPQQQPARTQQAAVQAPAPAPARASTVRDPIAEMIRLGGPVPTPPANVGRSDGGETVLFGQRALARLGYGVKVDGEMGPGTRQAIQRFEQDRRLPVTGTFSPRTVRELSALSGIAVQ</sequence>
<name>A0A0H1RDB1_9HYPH</name>
<proteinExistence type="predicted"/>
<keyword evidence="2" id="KW-1133">Transmembrane helix</keyword>
<dbReference type="Proteomes" id="UP000035489">
    <property type="component" value="Unassembled WGS sequence"/>
</dbReference>
<feature type="domain" description="Peptidoglycan binding-like" evidence="3">
    <location>
        <begin position="177"/>
        <end position="230"/>
    </location>
</feature>
<dbReference type="SUPFAM" id="SSF47090">
    <property type="entry name" value="PGBD-like"/>
    <property type="match status" value="1"/>
</dbReference>
<dbReference type="Pfam" id="PF01471">
    <property type="entry name" value="PG_binding_1"/>
    <property type="match status" value="1"/>
</dbReference>
<dbReference type="Gene3D" id="1.10.101.10">
    <property type="entry name" value="PGBD-like superfamily/PGBD"/>
    <property type="match status" value="1"/>
</dbReference>
<dbReference type="EMBL" id="LCYG01000032">
    <property type="protein sequence ID" value="KLK92806.1"/>
    <property type="molecule type" value="Genomic_DNA"/>
</dbReference>
<feature type="compositionally biased region" description="Low complexity" evidence="1">
    <location>
        <begin position="120"/>
        <end position="148"/>
    </location>
</feature>
<evidence type="ECO:0000313" key="4">
    <source>
        <dbReference type="EMBL" id="KLK92806.1"/>
    </source>
</evidence>
<dbReference type="AlphaFoldDB" id="A0A0H1RDB1"/>
<keyword evidence="2" id="KW-0812">Transmembrane</keyword>
<keyword evidence="2" id="KW-0472">Membrane</keyword>
<feature type="region of interest" description="Disordered" evidence="1">
    <location>
        <begin position="118"/>
        <end position="148"/>
    </location>
</feature>
<keyword evidence="5" id="KW-1185">Reference proteome</keyword>
<organism evidence="4 5">
    <name type="scientific">Microvirga vignae</name>
    <dbReference type="NCBI Taxonomy" id="1225564"/>
    <lineage>
        <taxon>Bacteria</taxon>
        <taxon>Pseudomonadati</taxon>
        <taxon>Pseudomonadota</taxon>
        <taxon>Alphaproteobacteria</taxon>
        <taxon>Hyphomicrobiales</taxon>
        <taxon>Methylobacteriaceae</taxon>
        <taxon>Microvirga</taxon>
    </lineage>
</organism>
<comment type="caution">
    <text evidence="4">The sequence shown here is derived from an EMBL/GenBank/DDBJ whole genome shotgun (WGS) entry which is preliminary data.</text>
</comment>
<evidence type="ECO:0000256" key="1">
    <source>
        <dbReference type="SAM" id="MobiDB-lite"/>
    </source>
</evidence>
<evidence type="ECO:0000256" key="2">
    <source>
        <dbReference type="SAM" id="Phobius"/>
    </source>
</evidence>
<feature type="compositionally biased region" description="Low complexity" evidence="1">
    <location>
        <begin position="85"/>
        <end position="98"/>
    </location>
</feature>
<dbReference type="InterPro" id="IPR002477">
    <property type="entry name" value="Peptidoglycan-bd-like"/>
</dbReference>
<protein>
    <recommendedName>
        <fullName evidence="3">Peptidoglycan binding-like domain-containing protein</fullName>
    </recommendedName>
</protein>
<dbReference type="STRING" id="1225564.AA309_13830"/>
<feature type="region of interest" description="Disordered" evidence="1">
    <location>
        <begin position="55"/>
        <end position="106"/>
    </location>
</feature>
<accession>A0A0H1RDB1</accession>
<dbReference type="PATRIC" id="fig|1225564.3.peg.3623"/>
<reference evidence="4 5" key="1">
    <citation type="submission" date="2015-05" db="EMBL/GenBank/DDBJ databases">
        <title>Draft genome sequence of Microvirga vignae strain BR3299, a novel nitrogen fixing bacteria isolated from Brazil semi-aired region.</title>
        <authorList>
            <person name="Zilli J.E."/>
            <person name="Passos S.R."/>
            <person name="Leite J."/>
            <person name="Baldani J.I."/>
            <person name="Xavier G.R."/>
            <person name="Rumjaneck N.G."/>
            <person name="Simoes-Araujo J.L."/>
        </authorList>
    </citation>
    <scope>NUCLEOTIDE SEQUENCE [LARGE SCALE GENOMIC DNA]</scope>
    <source>
        <strain evidence="4 5">BR3299</strain>
    </source>
</reference>
<dbReference type="InterPro" id="IPR036366">
    <property type="entry name" value="PGBDSf"/>
</dbReference>
<evidence type="ECO:0000313" key="5">
    <source>
        <dbReference type="Proteomes" id="UP000035489"/>
    </source>
</evidence>
<feature type="transmembrane region" description="Helical" evidence="2">
    <location>
        <begin position="12"/>
        <end position="32"/>
    </location>
</feature>